<evidence type="ECO:0000313" key="2">
    <source>
        <dbReference type="Proteomes" id="UP001060215"/>
    </source>
</evidence>
<dbReference type="Proteomes" id="UP001060215">
    <property type="component" value="Chromosome 5"/>
</dbReference>
<comment type="caution">
    <text evidence="1">The sequence shown here is derived from an EMBL/GenBank/DDBJ whole genome shotgun (WGS) entry which is preliminary data.</text>
</comment>
<reference evidence="1 2" key="1">
    <citation type="journal article" date="2022" name="Plant J.">
        <title>Chromosome-level genome of Camellia lanceoleosa provides a valuable resource for understanding genome evolution and self-incompatibility.</title>
        <authorList>
            <person name="Gong W."/>
            <person name="Xiao S."/>
            <person name="Wang L."/>
            <person name="Liao Z."/>
            <person name="Chang Y."/>
            <person name="Mo W."/>
            <person name="Hu G."/>
            <person name="Li W."/>
            <person name="Zhao G."/>
            <person name="Zhu H."/>
            <person name="Hu X."/>
            <person name="Ji K."/>
            <person name="Xiang X."/>
            <person name="Song Q."/>
            <person name="Yuan D."/>
            <person name="Jin S."/>
            <person name="Zhang L."/>
        </authorList>
    </citation>
    <scope>NUCLEOTIDE SEQUENCE [LARGE SCALE GENOMIC DNA]</scope>
    <source>
        <strain evidence="1">SQ_2022a</strain>
    </source>
</reference>
<name>A0ACC0HD10_9ERIC</name>
<accession>A0ACC0HD10</accession>
<dbReference type="EMBL" id="CM045762">
    <property type="protein sequence ID" value="KAI8009761.1"/>
    <property type="molecule type" value="Genomic_DNA"/>
</dbReference>
<gene>
    <name evidence="1" type="ORF">LOK49_LG06G00636</name>
</gene>
<protein>
    <submittedName>
        <fullName evidence="1">G-type lectin S-receptor-like serine/threonine-protein kinase</fullName>
    </submittedName>
</protein>
<sequence length="226" mass="25267">MDFSSTSSFYDPVDYSLVLLYVEEEKATKERKDPSPGVFSLESDSLGMHQFFIIKGSQKYWTSGVWNGKSFPMIPDMTAHNINITFSFNPSGGYFTFSVTDASATIIFVLDVSGKLQLLSWSETNHQWDLFWFQPSHQCEVYAYCGPFSSCSQNPRPFCQCLPGFEPLSIENRNAGDMSEGCARKAPLQCSNKSEANGKKDQFLWISKNTDDANLICLNGGGTEIT</sequence>
<organism evidence="1 2">
    <name type="scientific">Camellia lanceoleosa</name>
    <dbReference type="NCBI Taxonomy" id="1840588"/>
    <lineage>
        <taxon>Eukaryota</taxon>
        <taxon>Viridiplantae</taxon>
        <taxon>Streptophyta</taxon>
        <taxon>Embryophyta</taxon>
        <taxon>Tracheophyta</taxon>
        <taxon>Spermatophyta</taxon>
        <taxon>Magnoliopsida</taxon>
        <taxon>eudicotyledons</taxon>
        <taxon>Gunneridae</taxon>
        <taxon>Pentapetalae</taxon>
        <taxon>asterids</taxon>
        <taxon>Ericales</taxon>
        <taxon>Theaceae</taxon>
        <taxon>Camellia</taxon>
    </lineage>
</organism>
<keyword evidence="2" id="KW-1185">Reference proteome</keyword>
<evidence type="ECO:0000313" key="1">
    <source>
        <dbReference type="EMBL" id="KAI8009761.1"/>
    </source>
</evidence>
<proteinExistence type="predicted"/>